<evidence type="ECO:0000313" key="2">
    <source>
        <dbReference type="Proteomes" id="UP000334820"/>
    </source>
</evidence>
<protein>
    <submittedName>
        <fullName evidence="1">Uncharacterized protein</fullName>
    </submittedName>
</protein>
<organism evidence="1 2">
    <name type="scientific">Thermogemmatispora aurantia</name>
    <dbReference type="NCBI Taxonomy" id="2045279"/>
    <lineage>
        <taxon>Bacteria</taxon>
        <taxon>Bacillati</taxon>
        <taxon>Chloroflexota</taxon>
        <taxon>Ktedonobacteria</taxon>
        <taxon>Thermogemmatisporales</taxon>
        <taxon>Thermogemmatisporaceae</taxon>
        <taxon>Thermogemmatispora</taxon>
    </lineage>
</organism>
<name>A0A5J4K094_9CHLR</name>
<evidence type="ECO:0000313" key="1">
    <source>
        <dbReference type="EMBL" id="GER81383.1"/>
    </source>
</evidence>
<dbReference type="Proteomes" id="UP000334820">
    <property type="component" value="Unassembled WGS sequence"/>
</dbReference>
<dbReference type="AlphaFoldDB" id="A0A5J4K094"/>
<proteinExistence type="predicted"/>
<reference evidence="1 2" key="1">
    <citation type="journal article" date="2019" name="Int. J. Syst. Evol. Microbiol.">
        <title>Thermogemmatispora aurantia sp. nov. and Thermogemmatispora argillosa sp. nov., within the class Ktedonobacteria, and emended description of the genus Thermogemmatispora.</title>
        <authorList>
            <person name="Zheng Y."/>
            <person name="Wang C.M."/>
            <person name="Sakai Y."/>
            <person name="Abe K."/>
            <person name="Yokota A."/>
            <person name="Yabe S."/>
        </authorList>
    </citation>
    <scope>NUCLEOTIDE SEQUENCE [LARGE SCALE GENOMIC DNA]</scope>
    <source>
        <strain evidence="1 2">A1-2</strain>
    </source>
</reference>
<gene>
    <name evidence="1" type="ORF">KTAU_00220</name>
</gene>
<dbReference type="EMBL" id="BKZV01000001">
    <property type="protein sequence ID" value="GER81383.1"/>
    <property type="molecule type" value="Genomic_DNA"/>
</dbReference>
<sequence length="79" mass="8931">MAKQRMDADLFPPCQWTGEERFAAIESCQPFYKQTASLGSRQAHHRPDQTGWQCEIEKRKESSLHGRGDVCSGGRGTFT</sequence>
<accession>A0A5J4K094</accession>
<comment type="caution">
    <text evidence="1">The sequence shown here is derived from an EMBL/GenBank/DDBJ whole genome shotgun (WGS) entry which is preliminary data.</text>
</comment>
<keyword evidence="2" id="KW-1185">Reference proteome</keyword>